<dbReference type="SUPFAM" id="SSF48452">
    <property type="entry name" value="TPR-like"/>
    <property type="match status" value="4"/>
</dbReference>
<keyword evidence="4" id="KW-1185">Reference proteome</keyword>
<dbReference type="OrthoDB" id="443517at2"/>
<dbReference type="Proteomes" id="UP000035268">
    <property type="component" value="Chromosome"/>
</dbReference>
<feature type="signal peptide" evidence="2">
    <location>
        <begin position="1"/>
        <end position="21"/>
    </location>
</feature>
<dbReference type="InterPro" id="IPR019734">
    <property type="entry name" value="TPR_rpt"/>
</dbReference>
<keyword evidence="2" id="KW-0732">Signal</keyword>
<feature type="repeat" description="TPR" evidence="1">
    <location>
        <begin position="652"/>
        <end position="685"/>
    </location>
</feature>
<evidence type="ECO:0000256" key="1">
    <source>
        <dbReference type="PROSITE-ProRule" id="PRU00339"/>
    </source>
</evidence>
<reference evidence="4" key="1">
    <citation type="submission" date="2015-02" db="EMBL/GenBank/DDBJ databases">
        <title>Description and complete genome sequence of the first cultured representative of the subdivision 5 of the Verrucomicrobia phylum.</title>
        <authorList>
            <person name="Spring S."/>
            <person name="Bunk B."/>
            <person name="Sproer C."/>
            <person name="Klenk H.-P."/>
        </authorList>
    </citation>
    <scope>NUCLEOTIDE SEQUENCE [LARGE SCALE GENOMIC DNA]</scope>
    <source>
        <strain evidence="4">L21-Fru-AB</strain>
    </source>
</reference>
<keyword evidence="1" id="KW-0802">TPR repeat</keyword>
<dbReference type="SMART" id="SM00028">
    <property type="entry name" value="TPR"/>
    <property type="match status" value="10"/>
</dbReference>
<feature type="repeat" description="TPR" evidence="1">
    <location>
        <begin position="393"/>
        <end position="426"/>
    </location>
</feature>
<name>A0A0G3EGT6_9BACT</name>
<sequence precursor="true">MIRTGFRLFLLILAAAAVAHAEPSAREGRIRAALEDGLYDVAARQSREAMRTAEDAGDRLRFRILHARAMLGLGDAAQAFENLPAVDAAAEAGVAPEAAYWRAAALLEDGRPGEALECLDRHGGVLADSGRLPDARRLRFRALRRAGRTERAEATLAGFIDDRSGDVTAGDRLALAEVRIELGRYGPAREVLEQVREQYSGREEAREALLLLAELELRQEDARLNDSTRASLSTMAGREDGLPRRRIRALCFLAEDDRRAERYEEALGRLDRAGGLFADPAQRLRLRKLRAKILADSGRAPEALDLLKEAIAGAADKNIAAELQTVRGDLLYAREEYAEALDAYQAVLDVTSAPAGRLYYNKAWCLWYLQRYAQATPAFEEAARALEGAEMRARAWFKAGDALFRRGQYEEARTRYLKAAEAVQGGPRVPQALYQAHLSAARAGAREEALEGFRELAARYPDHPLAGRARLRIGDIQSEKNDWEKALETYTALAESAKDASVAAEAMKQRGLLLYRHNRFEEALEVFDAVRDEHPGSEAAERAFFMRGFCHLLLGNPERALEICREFARRFPESAWAPEVTFWIGEYYFNHQDYAAARESFEKLADQAEGHELVDDALYWSGRAAAARGEFRAAVKLFSRLAGQFPESEQLPGARFAQGDALTELGEFPRAILAFEEVIREYPDHYLADAAWGRKGDCQFTLGADDPARYREARDSYRMILKSASASSVLRLQAEYKIGRCEEKLGHRTEAVSHYMNAVYSYLSDEVPPTPDAVLWFTRAAFNAATVKERQEEWRQAVKVYERVVEAGVPAAEEAAKRIGRIRLEHVWLF</sequence>
<organism evidence="3 4">
    <name type="scientific">Kiritimatiella glycovorans</name>
    <dbReference type="NCBI Taxonomy" id="1307763"/>
    <lineage>
        <taxon>Bacteria</taxon>
        <taxon>Pseudomonadati</taxon>
        <taxon>Kiritimatiellota</taxon>
        <taxon>Kiritimatiellia</taxon>
        <taxon>Kiritimatiellales</taxon>
        <taxon>Kiritimatiellaceae</taxon>
        <taxon>Kiritimatiella</taxon>
    </lineage>
</organism>
<evidence type="ECO:0000313" key="4">
    <source>
        <dbReference type="Proteomes" id="UP000035268"/>
    </source>
</evidence>
<dbReference type="RefSeq" id="WP_052882779.1">
    <property type="nucleotide sequence ID" value="NZ_CP010904.1"/>
</dbReference>
<dbReference type="Gene3D" id="1.25.40.10">
    <property type="entry name" value="Tetratricopeptide repeat domain"/>
    <property type="match status" value="5"/>
</dbReference>
<dbReference type="PANTHER" id="PTHR12558:SF13">
    <property type="entry name" value="CELL DIVISION CYCLE PROTEIN 27 HOMOLOG"/>
    <property type="match status" value="1"/>
</dbReference>
<dbReference type="PROSITE" id="PS50005">
    <property type="entry name" value="TPR"/>
    <property type="match status" value="3"/>
</dbReference>
<dbReference type="InterPro" id="IPR011990">
    <property type="entry name" value="TPR-like_helical_dom_sf"/>
</dbReference>
<dbReference type="AlphaFoldDB" id="A0A0G3EGT6"/>
<protein>
    <submittedName>
        <fullName evidence="3">Outer membrane assembly lipoprotein</fullName>
    </submittedName>
</protein>
<evidence type="ECO:0000256" key="2">
    <source>
        <dbReference type="SAM" id="SignalP"/>
    </source>
</evidence>
<dbReference type="Pfam" id="PF13432">
    <property type="entry name" value="TPR_16"/>
    <property type="match status" value="5"/>
</dbReference>
<feature type="repeat" description="TPR" evidence="1">
    <location>
        <begin position="504"/>
        <end position="537"/>
    </location>
</feature>
<accession>A0A0G3EGT6</accession>
<dbReference type="KEGG" id="vbl:L21SP4_02342"/>
<keyword evidence="3" id="KW-0449">Lipoprotein</keyword>
<dbReference type="STRING" id="1307763.L21SP4_02342"/>
<evidence type="ECO:0000313" key="3">
    <source>
        <dbReference type="EMBL" id="AKJ65568.1"/>
    </source>
</evidence>
<gene>
    <name evidence="3" type="ORF">L21SP4_02342</name>
</gene>
<reference evidence="3 4" key="2">
    <citation type="journal article" date="2016" name="ISME J.">
        <title>Characterization of the first cultured representative of Verrucomicrobia subdivision 5 indicates the proposal of a novel phylum.</title>
        <authorList>
            <person name="Spring S."/>
            <person name="Bunk B."/>
            <person name="Sproer C."/>
            <person name="Schumann P."/>
            <person name="Rohde M."/>
            <person name="Tindall B.J."/>
            <person name="Klenk H.P."/>
        </authorList>
    </citation>
    <scope>NUCLEOTIDE SEQUENCE [LARGE SCALE GENOMIC DNA]</scope>
    <source>
        <strain evidence="3 4">L21-Fru-AB</strain>
    </source>
</reference>
<dbReference type="EMBL" id="CP010904">
    <property type="protein sequence ID" value="AKJ65568.1"/>
    <property type="molecule type" value="Genomic_DNA"/>
</dbReference>
<proteinExistence type="predicted"/>
<dbReference type="PANTHER" id="PTHR12558">
    <property type="entry name" value="CELL DIVISION CYCLE 16,23,27"/>
    <property type="match status" value="1"/>
</dbReference>
<feature type="chain" id="PRO_5005183977" evidence="2">
    <location>
        <begin position="22"/>
        <end position="830"/>
    </location>
</feature>
<dbReference type="Pfam" id="PF13174">
    <property type="entry name" value="TPR_6"/>
    <property type="match status" value="1"/>
</dbReference>